<feature type="domain" description="CCHC-type" evidence="3">
    <location>
        <begin position="251"/>
        <end position="266"/>
    </location>
</feature>
<dbReference type="SMART" id="SM00343">
    <property type="entry name" value="ZnF_C2HC"/>
    <property type="match status" value="1"/>
</dbReference>
<dbReference type="EMBL" id="OIVN01006252">
    <property type="protein sequence ID" value="SPD28959.1"/>
    <property type="molecule type" value="Genomic_DNA"/>
</dbReference>
<protein>
    <recommendedName>
        <fullName evidence="3">CCHC-type domain-containing protein</fullName>
    </recommendedName>
</protein>
<dbReference type="Pfam" id="PF07727">
    <property type="entry name" value="RVT_2"/>
    <property type="match status" value="1"/>
</dbReference>
<dbReference type="InterPro" id="IPR001878">
    <property type="entry name" value="Znf_CCHC"/>
</dbReference>
<feature type="region of interest" description="Disordered" evidence="2">
    <location>
        <begin position="184"/>
        <end position="209"/>
    </location>
</feature>
<evidence type="ECO:0000256" key="2">
    <source>
        <dbReference type="SAM" id="MobiDB-lite"/>
    </source>
</evidence>
<dbReference type="PANTHER" id="PTHR11439">
    <property type="entry name" value="GAG-POL-RELATED RETROTRANSPOSON"/>
    <property type="match status" value="1"/>
</dbReference>
<organism evidence="4">
    <name type="scientific">Fagus sylvatica</name>
    <name type="common">Beechnut</name>
    <dbReference type="NCBI Taxonomy" id="28930"/>
    <lineage>
        <taxon>Eukaryota</taxon>
        <taxon>Viridiplantae</taxon>
        <taxon>Streptophyta</taxon>
        <taxon>Embryophyta</taxon>
        <taxon>Tracheophyta</taxon>
        <taxon>Spermatophyta</taxon>
        <taxon>Magnoliopsida</taxon>
        <taxon>eudicotyledons</taxon>
        <taxon>Gunneridae</taxon>
        <taxon>Pentapetalae</taxon>
        <taxon>rosids</taxon>
        <taxon>fabids</taxon>
        <taxon>Fagales</taxon>
        <taxon>Fagaceae</taxon>
        <taxon>Fagus</taxon>
    </lineage>
</organism>
<evidence type="ECO:0000256" key="1">
    <source>
        <dbReference type="PROSITE-ProRule" id="PRU00047"/>
    </source>
</evidence>
<name>A0A2N9IXU0_FAGSY</name>
<dbReference type="GO" id="GO:0008270">
    <property type="term" value="F:zinc ion binding"/>
    <property type="evidence" value="ECO:0007669"/>
    <property type="project" value="UniProtKB-KW"/>
</dbReference>
<reference evidence="4" key="1">
    <citation type="submission" date="2018-02" db="EMBL/GenBank/DDBJ databases">
        <authorList>
            <person name="Cohen D.B."/>
            <person name="Kent A.D."/>
        </authorList>
    </citation>
    <scope>NUCLEOTIDE SEQUENCE</scope>
</reference>
<dbReference type="SUPFAM" id="SSF57756">
    <property type="entry name" value="Retrovirus zinc finger-like domains"/>
    <property type="match status" value="1"/>
</dbReference>
<dbReference type="PANTHER" id="PTHR11439:SF442">
    <property type="entry name" value="CYSTEINE-RICH RLK (RECEPTOR-LIKE PROTEIN KINASE) 8"/>
    <property type="match status" value="1"/>
</dbReference>
<gene>
    <name evidence="4" type="ORF">FSB_LOCUS56841</name>
</gene>
<evidence type="ECO:0000259" key="3">
    <source>
        <dbReference type="PROSITE" id="PS50158"/>
    </source>
</evidence>
<dbReference type="CDD" id="cd09272">
    <property type="entry name" value="RNase_HI_RT_Ty1"/>
    <property type="match status" value="1"/>
</dbReference>
<keyword evidence="1" id="KW-0479">Metal-binding</keyword>
<dbReference type="Pfam" id="PF00098">
    <property type="entry name" value="zf-CCHC"/>
    <property type="match status" value="1"/>
</dbReference>
<dbReference type="Pfam" id="PF14223">
    <property type="entry name" value="Retrotran_gag_2"/>
    <property type="match status" value="1"/>
</dbReference>
<keyword evidence="1" id="KW-0862">Zinc</keyword>
<dbReference type="AlphaFoldDB" id="A0A2N9IXU0"/>
<proteinExistence type="predicted"/>
<dbReference type="Pfam" id="PF22936">
    <property type="entry name" value="Pol_BBD"/>
    <property type="match status" value="1"/>
</dbReference>
<dbReference type="GO" id="GO:0003676">
    <property type="term" value="F:nucleic acid binding"/>
    <property type="evidence" value="ECO:0007669"/>
    <property type="project" value="InterPro"/>
</dbReference>
<evidence type="ECO:0000313" key="4">
    <source>
        <dbReference type="EMBL" id="SPD28959.1"/>
    </source>
</evidence>
<accession>A0A2N9IXU0</accession>
<sequence>MFGEIIANGPHIPTKTVEGATLAKLESEWNEADVRLIELNCKAMSTLYCALDPIEYNRVSGCDSAKEIWDKLEVTYEGTNQVKESKMNMLVHEYELFVMKKDENISEMSTRFTNIVNSLKALGKIYTNQENVRKILRSLPKRWEAKMTAISEARDLKVLTLEELFGSLMTYELEMNSKVEEEEVKPKKNFALKSSHHDHDNSEEERDEEEEIALMTRNFKKFLKKKKGFGRRFPKKGENKGESSKTETPTCYKCKKQGHYKNECPQVNKEKMKYKKKALKVTWDDSDESDSDNNSSDNEVANLCLLGYINESNISEDEHASFCPLAFNDDESATEDLCLMAHGDEVCLISKSTKKKWFLDSGCSRHMTGDKNKFTSLTLKDGGNVKFGDNSKGKIIGIAQDQSSRNICNNMAFLSQIEPKNINEAIEDESWILAMQEELNQFERNKVWTLAPRPKDHSVIGTKWVFRNKKDEEGIIVRNKARLVAQGYNQEEAYGTPMSPSTKLDKDEKGKPVDVKLYRVKRIFRYLLGTIDLGLWYPKSNSFDLISYTDADFAGCKIDRKSTSGTCHFLGHSLVSWFSKKQNSVALSTAEAEYVAAGSCCAQSLYIKQQLEDFKILFDHIPIRCDNTSAISLSKNPIQHSRTKHIEIRYHFIRDHVQKGDIELEFVSTDSQWADILTKPLIEERFCTIRREIGMARYVDIK</sequence>
<dbReference type="PROSITE" id="PS50158">
    <property type="entry name" value="ZF_CCHC"/>
    <property type="match status" value="1"/>
</dbReference>
<dbReference type="Gene3D" id="4.10.60.10">
    <property type="entry name" value="Zinc finger, CCHC-type"/>
    <property type="match status" value="1"/>
</dbReference>
<dbReference type="InterPro" id="IPR036875">
    <property type="entry name" value="Znf_CCHC_sf"/>
</dbReference>
<dbReference type="InterPro" id="IPR013103">
    <property type="entry name" value="RVT_2"/>
</dbReference>
<dbReference type="InterPro" id="IPR054722">
    <property type="entry name" value="PolX-like_BBD"/>
</dbReference>
<keyword evidence="1" id="KW-0863">Zinc-finger</keyword>